<evidence type="ECO:0000256" key="4">
    <source>
        <dbReference type="ARBA" id="ARBA00022964"/>
    </source>
</evidence>
<keyword evidence="6" id="KW-0408">Iron</keyword>
<keyword evidence="9" id="KW-1185">Reference proteome</keyword>
<dbReference type="GO" id="GO:0008198">
    <property type="term" value="F:ferrous iron binding"/>
    <property type="evidence" value="ECO:0007669"/>
    <property type="project" value="TreeGrafter"/>
</dbReference>
<evidence type="ECO:0000256" key="5">
    <source>
        <dbReference type="ARBA" id="ARBA00023002"/>
    </source>
</evidence>
<evidence type="ECO:0000313" key="9">
    <source>
        <dbReference type="Proteomes" id="UP000305674"/>
    </source>
</evidence>
<keyword evidence="5" id="KW-0560">Oxidoreductase</keyword>
<comment type="caution">
    <text evidence="8">The sequence shown here is derived from an EMBL/GenBank/DDBJ whole genome shotgun (WGS) entry which is preliminary data.</text>
</comment>
<dbReference type="InterPro" id="IPR006620">
    <property type="entry name" value="Pro_4_hyd_alph"/>
</dbReference>
<evidence type="ECO:0000256" key="3">
    <source>
        <dbReference type="ARBA" id="ARBA00022896"/>
    </source>
</evidence>
<dbReference type="Gene3D" id="2.60.120.620">
    <property type="entry name" value="q2cbj1_9rhob like domain"/>
    <property type="match status" value="1"/>
</dbReference>
<keyword evidence="2" id="KW-0479">Metal-binding</keyword>
<evidence type="ECO:0000259" key="7">
    <source>
        <dbReference type="PROSITE" id="PS51471"/>
    </source>
</evidence>
<proteinExistence type="predicted"/>
<keyword evidence="3" id="KW-0847">Vitamin C</keyword>
<evidence type="ECO:0000256" key="2">
    <source>
        <dbReference type="ARBA" id="ARBA00022723"/>
    </source>
</evidence>
<comment type="cofactor">
    <cofactor evidence="1">
        <name>L-ascorbate</name>
        <dbReference type="ChEBI" id="CHEBI:38290"/>
    </cofactor>
</comment>
<dbReference type="OrthoDB" id="9783171at2"/>
<evidence type="ECO:0000256" key="6">
    <source>
        <dbReference type="ARBA" id="ARBA00023004"/>
    </source>
</evidence>
<dbReference type="PROSITE" id="PS51471">
    <property type="entry name" value="FE2OG_OXY"/>
    <property type="match status" value="1"/>
</dbReference>
<dbReference type="InterPro" id="IPR051559">
    <property type="entry name" value="HIF_prolyl_hydroxylases"/>
</dbReference>
<dbReference type="PANTHER" id="PTHR12907">
    <property type="entry name" value="EGL NINE HOMOLOG-RELATED"/>
    <property type="match status" value="1"/>
</dbReference>
<name>A0A4U1BK80_9GAMM</name>
<dbReference type="Pfam" id="PF13640">
    <property type="entry name" value="2OG-FeII_Oxy_3"/>
    <property type="match status" value="1"/>
</dbReference>
<keyword evidence="4" id="KW-0223">Dioxygenase</keyword>
<dbReference type="AlphaFoldDB" id="A0A4U1BK80"/>
<evidence type="ECO:0000313" key="8">
    <source>
        <dbReference type="EMBL" id="TKB51632.1"/>
    </source>
</evidence>
<reference evidence="8 9" key="1">
    <citation type="submission" date="2019-04" db="EMBL/GenBank/DDBJ databases">
        <authorList>
            <person name="Hwang J.C."/>
        </authorList>
    </citation>
    <scope>NUCLEOTIDE SEQUENCE [LARGE SCALE GENOMIC DNA]</scope>
    <source>
        <strain evidence="8 9">IMCC35001</strain>
    </source>
</reference>
<protein>
    <submittedName>
        <fullName evidence="8">2OG-Fe(II) oxygenase</fullName>
    </submittedName>
</protein>
<dbReference type="GO" id="GO:0031418">
    <property type="term" value="F:L-ascorbic acid binding"/>
    <property type="evidence" value="ECO:0007669"/>
    <property type="project" value="UniProtKB-KW"/>
</dbReference>
<accession>A0A4U1BK80</accession>
<organism evidence="8 9">
    <name type="scientific">Ferrimonas sediminicola</name>
    <dbReference type="NCBI Taxonomy" id="2569538"/>
    <lineage>
        <taxon>Bacteria</taxon>
        <taxon>Pseudomonadati</taxon>
        <taxon>Pseudomonadota</taxon>
        <taxon>Gammaproteobacteria</taxon>
        <taxon>Alteromonadales</taxon>
        <taxon>Ferrimonadaceae</taxon>
        <taxon>Ferrimonas</taxon>
    </lineage>
</organism>
<dbReference type="GO" id="GO:0071456">
    <property type="term" value="P:cellular response to hypoxia"/>
    <property type="evidence" value="ECO:0007669"/>
    <property type="project" value="TreeGrafter"/>
</dbReference>
<dbReference type="GO" id="GO:0031543">
    <property type="term" value="F:peptidyl-proline dioxygenase activity"/>
    <property type="evidence" value="ECO:0007669"/>
    <property type="project" value="TreeGrafter"/>
</dbReference>
<feature type="domain" description="Fe2OG dioxygenase" evidence="7">
    <location>
        <begin position="136"/>
        <end position="238"/>
    </location>
</feature>
<dbReference type="InterPro" id="IPR044862">
    <property type="entry name" value="Pro_4_hyd_alph_FE2OG_OXY"/>
</dbReference>
<dbReference type="InterPro" id="IPR005123">
    <property type="entry name" value="Oxoglu/Fe-dep_dioxygenase_dom"/>
</dbReference>
<dbReference type="Proteomes" id="UP000305674">
    <property type="component" value="Unassembled WGS sequence"/>
</dbReference>
<dbReference type="EMBL" id="SWCI01000001">
    <property type="protein sequence ID" value="TKB51632.1"/>
    <property type="molecule type" value="Genomic_DNA"/>
</dbReference>
<dbReference type="PANTHER" id="PTHR12907:SF26">
    <property type="entry name" value="HIF PROLYL HYDROXYLASE, ISOFORM C"/>
    <property type="match status" value="1"/>
</dbReference>
<sequence>MWTHRHALGPVARRAVAALTFIGKHPVSTAKSILSLDDSHTLDDTLFARIAREIEERGYSICPTALPEPLARALYQHGQSMKKQEFTSAGIGRGEDFVKSDFVRTDQICWITGESTAGASWLDWAGGLQRFLNRRLFLGLFSFESHFAHYAPGTYYKRHYDAFRGEANRVLSLVVYLNPGWQPDDGGELVLYRDDRDDHGTRVVPLMGTVVAFLSEEFPHEVLPAQRDRYSIAGWFRVNTSVNNRLDPPR</sequence>
<gene>
    <name evidence="8" type="ORF">FCL40_02590</name>
</gene>
<evidence type="ECO:0000256" key="1">
    <source>
        <dbReference type="ARBA" id="ARBA00001961"/>
    </source>
</evidence>
<dbReference type="SMART" id="SM00702">
    <property type="entry name" value="P4Hc"/>
    <property type="match status" value="1"/>
</dbReference>